<feature type="transmembrane region" description="Helical" evidence="8">
    <location>
        <begin position="156"/>
        <end position="174"/>
    </location>
</feature>
<protein>
    <recommendedName>
        <fullName evidence="9">Potassium channel domain-containing protein</fullName>
    </recommendedName>
</protein>
<dbReference type="GO" id="GO:0022841">
    <property type="term" value="F:potassium ion leak channel activity"/>
    <property type="evidence" value="ECO:0007669"/>
    <property type="project" value="TreeGrafter"/>
</dbReference>
<dbReference type="AlphaFoldDB" id="A0A3P7H372"/>
<organism evidence="10">
    <name type="scientific">Toxocara canis</name>
    <name type="common">Canine roundworm</name>
    <dbReference type="NCBI Taxonomy" id="6265"/>
    <lineage>
        <taxon>Eukaryota</taxon>
        <taxon>Metazoa</taxon>
        <taxon>Ecdysozoa</taxon>
        <taxon>Nematoda</taxon>
        <taxon>Chromadorea</taxon>
        <taxon>Rhabditida</taxon>
        <taxon>Spirurina</taxon>
        <taxon>Ascaridomorpha</taxon>
        <taxon>Ascaridoidea</taxon>
        <taxon>Toxocaridae</taxon>
        <taxon>Toxocara</taxon>
    </lineage>
</organism>
<evidence type="ECO:0000256" key="8">
    <source>
        <dbReference type="SAM" id="Phobius"/>
    </source>
</evidence>
<evidence type="ECO:0000256" key="6">
    <source>
        <dbReference type="ARBA" id="ARBA00023136"/>
    </source>
</evidence>
<evidence type="ECO:0000256" key="2">
    <source>
        <dbReference type="ARBA" id="ARBA00022448"/>
    </source>
</evidence>
<keyword evidence="4 8" id="KW-1133">Transmembrane helix</keyword>
<dbReference type="GO" id="GO:0015271">
    <property type="term" value="F:outward rectifier potassium channel activity"/>
    <property type="evidence" value="ECO:0007669"/>
    <property type="project" value="TreeGrafter"/>
</dbReference>
<keyword evidence="6 8" id="KW-0472">Membrane</keyword>
<evidence type="ECO:0000256" key="1">
    <source>
        <dbReference type="ARBA" id="ARBA00004141"/>
    </source>
</evidence>
<feature type="domain" description="Potassium channel" evidence="9">
    <location>
        <begin position="123"/>
        <end position="178"/>
    </location>
</feature>
<dbReference type="PANTHER" id="PTHR11003">
    <property type="entry name" value="POTASSIUM CHANNEL, SUBFAMILY K"/>
    <property type="match status" value="1"/>
</dbReference>
<dbReference type="GO" id="GO:0030322">
    <property type="term" value="P:stabilization of membrane potential"/>
    <property type="evidence" value="ECO:0007669"/>
    <property type="project" value="TreeGrafter"/>
</dbReference>
<dbReference type="GO" id="GO:0005886">
    <property type="term" value="C:plasma membrane"/>
    <property type="evidence" value="ECO:0007669"/>
    <property type="project" value="TreeGrafter"/>
</dbReference>
<evidence type="ECO:0000256" key="4">
    <source>
        <dbReference type="ARBA" id="ARBA00022989"/>
    </source>
</evidence>
<evidence type="ECO:0000313" key="10">
    <source>
        <dbReference type="EMBL" id="VDM28672.1"/>
    </source>
</evidence>
<dbReference type="InterPro" id="IPR013099">
    <property type="entry name" value="K_chnl_dom"/>
</dbReference>
<reference evidence="10" key="1">
    <citation type="submission" date="2018-11" db="EMBL/GenBank/DDBJ databases">
        <authorList>
            <consortium name="Pathogen Informatics"/>
        </authorList>
    </citation>
    <scope>NUCLEOTIDE SEQUENCE [LARGE SCALE GENOMIC DNA]</scope>
</reference>
<sequence>MQAAYWYALSVYYLTDHESYKASALHPENPEKIWQSHFTTNFGRIHALRNYTEQLLGQMMDERRDVDRIILRQHFIQRNEIQLSRRCWEIGLELNENSSVTRAKMEDALELFNSWTGLSHVLTPTWTFWNSMFLAVTTYTTIGYGNITAKSRLGKLAAMLYAVIGIPLVLMILHKLGRQCLCALEYFWDCLIRAIEFVWCVKDTARLKRPVRTDSTREANMPLLLAVCSFGYVNVIRLIII</sequence>
<dbReference type="EMBL" id="UYWY01003373">
    <property type="protein sequence ID" value="VDM28672.1"/>
    <property type="molecule type" value="Genomic_DNA"/>
</dbReference>
<evidence type="ECO:0000256" key="3">
    <source>
        <dbReference type="ARBA" id="ARBA00022692"/>
    </source>
</evidence>
<dbReference type="InterPro" id="IPR003280">
    <property type="entry name" value="2pore_dom_K_chnl"/>
</dbReference>
<comment type="subcellular location">
    <subcellularLocation>
        <location evidence="1">Membrane</location>
        <topology evidence="1">Multi-pass membrane protein</topology>
    </subcellularLocation>
</comment>
<gene>
    <name evidence="10" type="ORF">TCNE_LOCUS2955</name>
</gene>
<name>A0A3P7H372_TOXCA</name>
<feature type="transmembrane region" description="Helical" evidence="8">
    <location>
        <begin position="223"/>
        <end position="240"/>
    </location>
</feature>
<evidence type="ECO:0000256" key="5">
    <source>
        <dbReference type="ARBA" id="ARBA00023065"/>
    </source>
</evidence>
<accession>A0A3P7H372</accession>
<dbReference type="Gene3D" id="1.10.287.70">
    <property type="match status" value="1"/>
</dbReference>
<dbReference type="Pfam" id="PF07885">
    <property type="entry name" value="Ion_trans_2"/>
    <property type="match status" value="1"/>
</dbReference>
<evidence type="ECO:0000259" key="9">
    <source>
        <dbReference type="Pfam" id="PF07885"/>
    </source>
</evidence>
<feature type="transmembrane region" description="Helical" evidence="8">
    <location>
        <begin position="126"/>
        <end position="144"/>
    </location>
</feature>
<dbReference type="PANTHER" id="PTHR11003:SF347">
    <property type="entry name" value="POTASSIUM CHANNEL DOMAIN-CONTAINING PROTEIN"/>
    <property type="match status" value="1"/>
</dbReference>
<keyword evidence="5" id="KW-0406">Ion transport</keyword>
<dbReference type="SUPFAM" id="SSF81324">
    <property type="entry name" value="Voltage-gated potassium channels"/>
    <property type="match status" value="1"/>
</dbReference>
<keyword evidence="7" id="KW-0407">Ion channel</keyword>
<proteinExistence type="predicted"/>
<keyword evidence="2" id="KW-0813">Transport</keyword>
<keyword evidence="3 8" id="KW-0812">Transmembrane</keyword>
<evidence type="ECO:0000256" key="7">
    <source>
        <dbReference type="ARBA" id="ARBA00023303"/>
    </source>
</evidence>